<dbReference type="EMBL" id="JAPNKE010000002">
    <property type="protein sequence ID" value="MCY1007726.1"/>
    <property type="molecule type" value="Genomic_DNA"/>
</dbReference>
<protein>
    <submittedName>
        <fullName evidence="1">DUF1501 domain-containing protein</fullName>
    </submittedName>
</protein>
<organism evidence="1 2">
    <name type="scientific">Nannocystis pusilla</name>
    <dbReference type="NCBI Taxonomy" id="889268"/>
    <lineage>
        <taxon>Bacteria</taxon>
        <taxon>Pseudomonadati</taxon>
        <taxon>Myxococcota</taxon>
        <taxon>Polyangia</taxon>
        <taxon>Nannocystales</taxon>
        <taxon>Nannocystaceae</taxon>
        <taxon>Nannocystis</taxon>
    </lineage>
</organism>
<dbReference type="PANTHER" id="PTHR43737:SF1">
    <property type="entry name" value="DUF1501 DOMAIN-CONTAINING PROTEIN"/>
    <property type="match status" value="1"/>
</dbReference>
<comment type="caution">
    <text evidence="1">The sequence shown here is derived from an EMBL/GenBank/DDBJ whole genome shotgun (WGS) entry which is preliminary data.</text>
</comment>
<dbReference type="RefSeq" id="WP_267770367.1">
    <property type="nucleotide sequence ID" value="NZ_JAPNKE010000002.1"/>
</dbReference>
<reference evidence="1" key="1">
    <citation type="submission" date="2022-11" db="EMBL/GenBank/DDBJ databases">
        <title>Minimal conservation of predation-associated metabolite biosynthetic gene clusters underscores biosynthetic potential of Myxococcota including descriptions for ten novel species: Archangium lansinium sp. nov., Myxococcus landrumus sp. nov., Nannocystis bai.</title>
        <authorList>
            <person name="Ahearne A."/>
            <person name="Stevens C."/>
            <person name="Phillips K."/>
        </authorList>
    </citation>
    <scope>NUCLEOTIDE SEQUENCE</scope>
    <source>
        <strain evidence="1">Na p29</strain>
    </source>
</reference>
<dbReference type="Proteomes" id="UP001150924">
    <property type="component" value="Unassembled WGS sequence"/>
</dbReference>
<evidence type="ECO:0000313" key="2">
    <source>
        <dbReference type="Proteomes" id="UP001150924"/>
    </source>
</evidence>
<dbReference type="Pfam" id="PF07394">
    <property type="entry name" value="DUF1501"/>
    <property type="match status" value="1"/>
</dbReference>
<gene>
    <name evidence="1" type="ORF">OV079_19650</name>
</gene>
<dbReference type="InterPro" id="IPR010869">
    <property type="entry name" value="DUF1501"/>
</dbReference>
<dbReference type="PANTHER" id="PTHR43737">
    <property type="entry name" value="BLL7424 PROTEIN"/>
    <property type="match status" value="1"/>
</dbReference>
<proteinExistence type="predicted"/>
<accession>A0A9X3EQ15</accession>
<sequence>MRALQRRLPTLDDGPNPLIRQVQVALAAFRAGVSVAVNLELDGFDTHVDHDAEHGPLLAQLLAAVDFAGEEAERQGVADDLVIVVSSEFGRTSHYNALRGKDHGPVTSVLALGKGIAGGRVVGATNERHEALAVDPATLAVREGGVRIEPKHVHQELRRLAGIAEACEALYPLDVADGEDLRLFGARGEAARVVA</sequence>
<dbReference type="AlphaFoldDB" id="A0A9X3EQ15"/>
<keyword evidence="2" id="KW-1185">Reference proteome</keyword>
<evidence type="ECO:0000313" key="1">
    <source>
        <dbReference type="EMBL" id="MCY1007726.1"/>
    </source>
</evidence>
<name>A0A9X3EQ15_9BACT</name>